<dbReference type="PRINTS" id="PR00081">
    <property type="entry name" value="GDHRDH"/>
</dbReference>
<dbReference type="InterPro" id="IPR036291">
    <property type="entry name" value="NAD(P)-bd_dom_sf"/>
</dbReference>
<evidence type="ECO:0000313" key="3">
    <source>
        <dbReference type="EMBL" id="MEJ5976470.1"/>
    </source>
</evidence>
<proteinExistence type="inferred from homology"/>
<dbReference type="PANTHER" id="PTHR45024:SF2">
    <property type="entry name" value="SCP2 DOMAIN-CONTAINING PROTEIN"/>
    <property type="match status" value="1"/>
</dbReference>
<comment type="caution">
    <text evidence="3">The sequence shown here is derived from an EMBL/GenBank/DDBJ whole genome shotgun (WGS) entry which is preliminary data.</text>
</comment>
<organism evidence="3 4">
    <name type="scientific">Novosphingobium anseongense</name>
    <dbReference type="NCBI Taxonomy" id="3133436"/>
    <lineage>
        <taxon>Bacteria</taxon>
        <taxon>Pseudomonadati</taxon>
        <taxon>Pseudomonadota</taxon>
        <taxon>Alphaproteobacteria</taxon>
        <taxon>Sphingomonadales</taxon>
        <taxon>Sphingomonadaceae</taxon>
        <taxon>Novosphingobium</taxon>
    </lineage>
</organism>
<name>A0ABU8RTP7_9SPHN</name>
<dbReference type="InterPro" id="IPR002347">
    <property type="entry name" value="SDR_fam"/>
</dbReference>
<accession>A0ABU8RTP7</accession>
<evidence type="ECO:0000313" key="4">
    <source>
        <dbReference type="Proteomes" id="UP001361239"/>
    </source>
</evidence>
<dbReference type="SUPFAM" id="SSF51735">
    <property type="entry name" value="NAD(P)-binding Rossmann-fold domains"/>
    <property type="match status" value="1"/>
</dbReference>
<reference evidence="3 4" key="1">
    <citation type="submission" date="2024-03" db="EMBL/GenBank/DDBJ databases">
        <authorList>
            <person name="Jo J.-H."/>
        </authorList>
    </citation>
    <scope>NUCLEOTIDE SEQUENCE [LARGE SCALE GENOMIC DNA]</scope>
    <source>
        <strain evidence="3 4">PS1R-30</strain>
    </source>
</reference>
<dbReference type="RefSeq" id="WP_339586381.1">
    <property type="nucleotide sequence ID" value="NZ_JBBHJZ010000001.1"/>
</dbReference>
<dbReference type="Pfam" id="PF00106">
    <property type="entry name" value="adh_short"/>
    <property type="match status" value="1"/>
</dbReference>
<dbReference type="Proteomes" id="UP001361239">
    <property type="component" value="Unassembled WGS sequence"/>
</dbReference>
<sequence>MAETDIRFEGRAVLVTGAGRGLGRATALLLAARGAQVVVADNGTAMDGGETSQAPAEAVVAEIVAAGGQAVACTADLATEAGAEAAVAASVAAFGRIDGLAHFASPCPDLKAVDRLSSRDLELVMRVNPFAALWMARAAWPHMARQHYGRIVFMPSGAIYGAMGNTDYAAAKAAYLGITRCLALEGLRDNVRVNAVSPSATTRMTERFHPSAYAAWFHATMPPEKVAAGAAYLLSEDCAVNGEIFAMGGGRIARITIAENEGAIGEIGSIEEVRALMPQVLADEAFFHPKDLGERSGKVAALFGFDGRLSSDKEFAVKPNG</sequence>
<dbReference type="EMBL" id="JBBHJZ010000001">
    <property type="protein sequence ID" value="MEJ5976470.1"/>
    <property type="molecule type" value="Genomic_DNA"/>
</dbReference>
<keyword evidence="2" id="KW-0560">Oxidoreductase</keyword>
<dbReference type="Gene3D" id="3.40.50.720">
    <property type="entry name" value="NAD(P)-binding Rossmann-like Domain"/>
    <property type="match status" value="1"/>
</dbReference>
<dbReference type="InterPro" id="IPR051687">
    <property type="entry name" value="Peroxisomal_Beta-Oxidation"/>
</dbReference>
<protein>
    <submittedName>
        <fullName evidence="3">SDR family NAD(P)-dependent oxidoreductase</fullName>
    </submittedName>
</protein>
<evidence type="ECO:0000256" key="2">
    <source>
        <dbReference type="ARBA" id="ARBA00023002"/>
    </source>
</evidence>
<dbReference type="PANTHER" id="PTHR45024">
    <property type="entry name" value="DEHYDROGENASES, SHORT CHAIN"/>
    <property type="match status" value="1"/>
</dbReference>
<gene>
    <name evidence="3" type="ORF">WG901_07480</name>
</gene>
<comment type="similarity">
    <text evidence="1">Belongs to the short-chain dehydrogenases/reductases (SDR) family.</text>
</comment>
<evidence type="ECO:0000256" key="1">
    <source>
        <dbReference type="ARBA" id="ARBA00006484"/>
    </source>
</evidence>
<keyword evidence="4" id="KW-1185">Reference proteome</keyword>